<dbReference type="RefSeq" id="WP_065271357.1">
    <property type="nucleotide sequence ID" value="NZ_CP015124.1"/>
</dbReference>
<organism evidence="3 4">
    <name type="scientific">Phaeobacter gallaeciensis</name>
    <dbReference type="NCBI Taxonomy" id="60890"/>
    <lineage>
        <taxon>Bacteria</taxon>
        <taxon>Pseudomonadati</taxon>
        <taxon>Pseudomonadota</taxon>
        <taxon>Alphaproteobacteria</taxon>
        <taxon>Rhodobacterales</taxon>
        <taxon>Roseobacteraceae</taxon>
        <taxon>Phaeobacter</taxon>
    </lineage>
</organism>
<keyword evidence="1" id="KW-0560">Oxidoreductase</keyword>
<dbReference type="SUPFAM" id="SSF51971">
    <property type="entry name" value="Nucleotide-binding domain"/>
    <property type="match status" value="1"/>
</dbReference>
<evidence type="ECO:0000313" key="3">
    <source>
        <dbReference type="EMBL" id="MDE4167813.1"/>
    </source>
</evidence>
<proteinExistence type="predicted"/>
<protein>
    <submittedName>
        <fullName evidence="3">FAD-binding oxidoreductase</fullName>
    </submittedName>
</protein>
<sequence length="354" mass="37501">MAMADITVRGAGIFGLSIACICARRGAKVQVIDPFGPGAGSSGGLVGALAPHVPENWNAKKQFQFESLLMAQDFWRDVEHAGGVSPGYGRTGRLQPINDDRVLDLARQRESTAAQLWRTDAGQQAEWRICAAEEFGGWAPPSATGLVIHDTLSARMHPRRACAALVAALKAQGVTVGEDGTDQGQVVHATGHAGLLDLNQTLGKTVGKTIGNGVKGQAALLRHDAGEVPQLYADSLHIIPHADGTVAIGSTSEREFENGAETDAQLDDILARARAAVPILQGAELIERWAGVRPRARSRAPMLGPWPGRSRHFIANGGFKIGFGMAPKVAEVMADLLLDQIDAIPAGFRVEDNL</sequence>
<name>A0ABD4XEE6_9RHOB</name>
<dbReference type="Gene3D" id="3.50.50.60">
    <property type="entry name" value="FAD/NAD(P)-binding domain"/>
    <property type="match status" value="2"/>
</dbReference>
<dbReference type="SUPFAM" id="SSF54373">
    <property type="entry name" value="FAD-linked reductases, C-terminal domain"/>
    <property type="match status" value="1"/>
</dbReference>
<evidence type="ECO:0000313" key="4">
    <source>
        <dbReference type="Proteomes" id="UP001218364"/>
    </source>
</evidence>
<accession>A0ABD4XEE6</accession>
<dbReference type="AlphaFoldDB" id="A0ABD4XEE6"/>
<dbReference type="InterPro" id="IPR006076">
    <property type="entry name" value="FAD-dep_OxRdtase"/>
</dbReference>
<reference evidence="3 4" key="1">
    <citation type="submission" date="2023-02" db="EMBL/GenBank/DDBJ databases">
        <title>Population genomics of bacteria associated with diatom.</title>
        <authorList>
            <person name="Xie J."/>
            <person name="Wang H."/>
        </authorList>
    </citation>
    <scope>NUCLEOTIDE SEQUENCE [LARGE SCALE GENOMIC DNA]</scope>
    <source>
        <strain evidence="3 4">PT47_8</strain>
    </source>
</reference>
<evidence type="ECO:0000256" key="1">
    <source>
        <dbReference type="ARBA" id="ARBA00023002"/>
    </source>
</evidence>
<evidence type="ECO:0000259" key="2">
    <source>
        <dbReference type="Pfam" id="PF01266"/>
    </source>
</evidence>
<dbReference type="GO" id="GO:0016491">
    <property type="term" value="F:oxidoreductase activity"/>
    <property type="evidence" value="ECO:0007669"/>
    <property type="project" value="UniProtKB-KW"/>
</dbReference>
<dbReference type="Proteomes" id="UP001218364">
    <property type="component" value="Unassembled WGS sequence"/>
</dbReference>
<gene>
    <name evidence="3" type="ORF">PXK24_19130</name>
</gene>
<comment type="caution">
    <text evidence="3">The sequence shown here is derived from an EMBL/GenBank/DDBJ whole genome shotgun (WGS) entry which is preliminary data.</text>
</comment>
<dbReference type="PANTHER" id="PTHR13847:SF289">
    <property type="entry name" value="GLYCINE OXIDASE"/>
    <property type="match status" value="1"/>
</dbReference>
<dbReference type="Gene3D" id="3.30.9.10">
    <property type="entry name" value="D-Amino Acid Oxidase, subunit A, domain 2"/>
    <property type="match status" value="2"/>
</dbReference>
<feature type="domain" description="FAD dependent oxidoreductase" evidence="2">
    <location>
        <begin position="5"/>
        <end position="336"/>
    </location>
</feature>
<dbReference type="EMBL" id="JARCJK010000014">
    <property type="protein sequence ID" value="MDE4167813.1"/>
    <property type="molecule type" value="Genomic_DNA"/>
</dbReference>
<dbReference type="InterPro" id="IPR036188">
    <property type="entry name" value="FAD/NAD-bd_sf"/>
</dbReference>
<dbReference type="PANTHER" id="PTHR13847">
    <property type="entry name" value="SARCOSINE DEHYDROGENASE-RELATED"/>
    <property type="match status" value="1"/>
</dbReference>
<dbReference type="Pfam" id="PF01266">
    <property type="entry name" value="DAO"/>
    <property type="match status" value="1"/>
</dbReference>